<evidence type="ECO:0000256" key="2">
    <source>
        <dbReference type="ARBA" id="ARBA00022527"/>
    </source>
</evidence>
<keyword evidence="12" id="KW-1185">Reference proteome</keyword>
<dbReference type="SMART" id="SM00220">
    <property type="entry name" value="S_TKc"/>
    <property type="match status" value="1"/>
</dbReference>
<feature type="region of interest" description="Disordered" evidence="9">
    <location>
        <begin position="763"/>
        <end position="828"/>
    </location>
</feature>
<dbReference type="Pfam" id="PF00069">
    <property type="entry name" value="Pkinase"/>
    <property type="match status" value="1"/>
</dbReference>
<reference evidence="11 12" key="1">
    <citation type="journal article" date="2022" name="bioRxiv">
        <title>Genomics of Preaxostyla Flagellates Illuminates Evolutionary Transitions and the Path Towards Mitochondrial Loss.</title>
        <authorList>
            <person name="Novak L.V.F."/>
            <person name="Treitli S.C."/>
            <person name="Pyrih J."/>
            <person name="Halakuc P."/>
            <person name="Pipaliya S.V."/>
            <person name="Vacek V."/>
            <person name="Brzon O."/>
            <person name="Soukal P."/>
            <person name="Eme L."/>
            <person name="Dacks J.B."/>
            <person name="Karnkowska A."/>
            <person name="Elias M."/>
            <person name="Hampl V."/>
        </authorList>
    </citation>
    <scope>NUCLEOTIDE SEQUENCE [LARGE SCALE GENOMIC DNA]</scope>
    <source>
        <strain evidence="11">NAU3</strain>
        <tissue evidence="11">Gut</tissue>
    </source>
</reference>
<evidence type="ECO:0000313" key="12">
    <source>
        <dbReference type="Proteomes" id="UP001281761"/>
    </source>
</evidence>
<dbReference type="PANTHER" id="PTHR44899">
    <property type="entry name" value="CAMK FAMILY PROTEIN KINASE"/>
    <property type="match status" value="1"/>
</dbReference>
<feature type="compositionally biased region" description="Low complexity" evidence="9">
    <location>
        <begin position="457"/>
        <end position="472"/>
    </location>
</feature>
<comment type="catalytic activity">
    <reaction evidence="7">
        <text>L-threonyl-[protein] + ATP = O-phospho-L-threonyl-[protein] + ADP + H(+)</text>
        <dbReference type="Rhea" id="RHEA:46608"/>
        <dbReference type="Rhea" id="RHEA-COMP:11060"/>
        <dbReference type="Rhea" id="RHEA-COMP:11605"/>
        <dbReference type="ChEBI" id="CHEBI:15378"/>
        <dbReference type="ChEBI" id="CHEBI:30013"/>
        <dbReference type="ChEBI" id="CHEBI:30616"/>
        <dbReference type="ChEBI" id="CHEBI:61977"/>
        <dbReference type="ChEBI" id="CHEBI:456216"/>
        <dbReference type="EC" id="2.7.11.1"/>
    </reaction>
</comment>
<organism evidence="11 12">
    <name type="scientific">Blattamonas nauphoetae</name>
    <dbReference type="NCBI Taxonomy" id="2049346"/>
    <lineage>
        <taxon>Eukaryota</taxon>
        <taxon>Metamonada</taxon>
        <taxon>Preaxostyla</taxon>
        <taxon>Oxymonadida</taxon>
        <taxon>Blattamonas</taxon>
    </lineage>
</organism>
<gene>
    <name evidence="11" type="ORF">BLNAU_3710</name>
</gene>
<feature type="compositionally biased region" description="Low complexity" evidence="9">
    <location>
        <begin position="643"/>
        <end position="656"/>
    </location>
</feature>
<feature type="compositionally biased region" description="Basic and acidic residues" evidence="9">
    <location>
        <begin position="410"/>
        <end position="420"/>
    </location>
</feature>
<accession>A0ABQ9YCD9</accession>
<keyword evidence="3 11" id="KW-0808">Transferase</keyword>
<keyword evidence="4" id="KW-0547">Nucleotide-binding</keyword>
<name>A0ABQ9YCD9_9EUKA</name>
<evidence type="ECO:0000256" key="1">
    <source>
        <dbReference type="ARBA" id="ARBA00012513"/>
    </source>
</evidence>
<feature type="compositionally biased region" description="Basic and acidic residues" evidence="9">
    <location>
        <begin position="431"/>
        <end position="442"/>
    </location>
</feature>
<comment type="catalytic activity">
    <reaction evidence="8">
        <text>L-seryl-[protein] + ATP = O-phospho-L-seryl-[protein] + ADP + H(+)</text>
        <dbReference type="Rhea" id="RHEA:17989"/>
        <dbReference type="Rhea" id="RHEA-COMP:9863"/>
        <dbReference type="Rhea" id="RHEA-COMP:11604"/>
        <dbReference type="ChEBI" id="CHEBI:15378"/>
        <dbReference type="ChEBI" id="CHEBI:29999"/>
        <dbReference type="ChEBI" id="CHEBI:30616"/>
        <dbReference type="ChEBI" id="CHEBI:83421"/>
        <dbReference type="ChEBI" id="CHEBI:456216"/>
        <dbReference type="EC" id="2.7.11.1"/>
    </reaction>
</comment>
<feature type="compositionally biased region" description="Polar residues" evidence="9">
    <location>
        <begin position="478"/>
        <end position="507"/>
    </location>
</feature>
<dbReference type="PROSITE" id="PS00108">
    <property type="entry name" value="PROTEIN_KINASE_ST"/>
    <property type="match status" value="1"/>
</dbReference>
<evidence type="ECO:0000256" key="5">
    <source>
        <dbReference type="ARBA" id="ARBA00022777"/>
    </source>
</evidence>
<feature type="compositionally biased region" description="Polar residues" evidence="9">
    <location>
        <begin position="551"/>
        <end position="572"/>
    </location>
</feature>
<evidence type="ECO:0000256" key="7">
    <source>
        <dbReference type="ARBA" id="ARBA00047899"/>
    </source>
</evidence>
<evidence type="ECO:0000256" key="6">
    <source>
        <dbReference type="ARBA" id="ARBA00022840"/>
    </source>
</evidence>
<dbReference type="InterPro" id="IPR051131">
    <property type="entry name" value="NEK_Ser/Thr_kinase_NIMA"/>
</dbReference>
<feature type="compositionally biased region" description="Basic and acidic residues" evidence="9">
    <location>
        <begin position="374"/>
        <end position="383"/>
    </location>
</feature>
<keyword evidence="5 11" id="KW-0418">Kinase</keyword>
<dbReference type="GO" id="GO:0004674">
    <property type="term" value="F:protein serine/threonine kinase activity"/>
    <property type="evidence" value="ECO:0007669"/>
    <property type="project" value="UniProtKB-KW"/>
</dbReference>
<feature type="compositionally biased region" description="Polar residues" evidence="9">
    <location>
        <begin position="334"/>
        <end position="346"/>
    </location>
</feature>
<feature type="compositionally biased region" description="Low complexity" evidence="9">
    <location>
        <begin position="579"/>
        <end position="590"/>
    </location>
</feature>
<evidence type="ECO:0000256" key="9">
    <source>
        <dbReference type="SAM" id="MobiDB-lite"/>
    </source>
</evidence>
<dbReference type="Gene3D" id="1.10.510.10">
    <property type="entry name" value="Transferase(Phosphotransferase) domain 1"/>
    <property type="match status" value="1"/>
</dbReference>
<protein>
    <recommendedName>
        <fullName evidence="1">non-specific serine/threonine protein kinase</fullName>
        <ecNumber evidence="1">2.7.11.1</ecNumber>
    </recommendedName>
</protein>
<feature type="compositionally biased region" description="Polar residues" evidence="9">
    <location>
        <begin position="768"/>
        <end position="777"/>
    </location>
</feature>
<dbReference type="SUPFAM" id="SSF56112">
    <property type="entry name" value="Protein kinase-like (PK-like)"/>
    <property type="match status" value="1"/>
</dbReference>
<feature type="compositionally biased region" description="Pro residues" evidence="9">
    <location>
        <begin position="790"/>
        <end position="803"/>
    </location>
</feature>
<dbReference type="EMBL" id="JARBJD010000017">
    <property type="protein sequence ID" value="KAK2961264.1"/>
    <property type="molecule type" value="Genomic_DNA"/>
</dbReference>
<feature type="compositionally biased region" description="Polar residues" evidence="9">
    <location>
        <begin position="666"/>
        <end position="686"/>
    </location>
</feature>
<dbReference type="EC" id="2.7.11.1" evidence="1"/>
<keyword evidence="2 11" id="KW-0723">Serine/threonine-protein kinase</keyword>
<evidence type="ECO:0000313" key="11">
    <source>
        <dbReference type="EMBL" id="KAK2961264.1"/>
    </source>
</evidence>
<feature type="compositionally biased region" description="Low complexity" evidence="9">
    <location>
        <begin position="317"/>
        <end position="333"/>
    </location>
</feature>
<evidence type="ECO:0000256" key="8">
    <source>
        <dbReference type="ARBA" id="ARBA00048679"/>
    </source>
</evidence>
<dbReference type="InterPro" id="IPR000719">
    <property type="entry name" value="Prot_kinase_dom"/>
</dbReference>
<feature type="domain" description="Protein kinase" evidence="10">
    <location>
        <begin position="10"/>
        <end position="296"/>
    </location>
</feature>
<keyword evidence="6" id="KW-0067">ATP-binding</keyword>
<dbReference type="Proteomes" id="UP001281761">
    <property type="component" value="Unassembled WGS sequence"/>
</dbReference>
<feature type="compositionally biased region" description="Polar residues" evidence="9">
    <location>
        <begin position="387"/>
        <end position="407"/>
    </location>
</feature>
<evidence type="ECO:0000256" key="3">
    <source>
        <dbReference type="ARBA" id="ARBA00022679"/>
    </source>
</evidence>
<dbReference type="InterPro" id="IPR008271">
    <property type="entry name" value="Ser/Thr_kinase_AS"/>
</dbReference>
<evidence type="ECO:0000259" key="10">
    <source>
        <dbReference type="PROSITE" id="PS50011"/>
    </source>
</evidence>
<feature type="region of interest" description="Disordered" evidence="9">
    <location>
        <begin position="302"/>
        <end position="700"/>
    </location>
</feature>
<dbReference type="PANTHER" id="PTHR44899:SF3">
    <property type="entry name" value="SERINE_THREONINE-PROTEIN KINASE NEK1"/>
    <property type="match status" value="1"/>
</dbReference>
<dbReference type="PROSITE" id="PS50011">
    <property type="entry name" value="PROTEIN_KINASE_DOM"/>
    <property type="match status" value="1"/>
</dbReference>
<sequence>MEGKISAKDFEFLDEIGHGAYGTVYKARFKGDIRHLMNYRQENAAEYFSHRSTTRQPIFVVKRIPFQQQSKTHDKSRIMREANTMLKLCHPSLIHCYAAFSDNQYLYIVMEMAEEGNLDTFIKQKKAHGAVLTRQEFVRIAWELCEGVNYLHSHNIVHRDLKSTNILLSRNRSVKIADFGSSRLIHSEDELMNTHVGTPLYMAPEIILRKPYSTKADMWSLGCLLYLLATLRHPFQSKDFLGLYFSVLHDRPKPITPSETVPPSIATVIMLLFSQNPLQRPDAEQAIRIAFPMNLLREVVSNDTRQRYERGTRTGASPPTLTLSSHTPPDTSTNSAHSSRHQTPSKAVSKPPREEPQLSARTPTLAPSPQPEKALPEQQDKVPPKQTPTQLSLFTNPSSFIQITQIKTPKGFESEERDPAIQRPLTASAWKGREERARKEGSRSVVSVKKKDTKNELPTSTTQNLSTSSQPTRGWYDSTLQQKPITPHPVSSSALILPPTSSSSVQPNRWIPNTHHQQSNSNPRHTSTFSWTKNQPHISKQAVPPLLSPKTAPNLQSSTADSISPNQTQKSLTSRKTRSPSPVSPSLPSSHSRRSRIITPPRRPPSRPTAESNEGVQNIIHVRKKDPIPVELNQHSDTESESDLNSPSSNPSKPTTPVVPPLQADSKPSSPSINHRQLIRNTSNHTLPIRTRQDNSLVTRRSTKSMISVQGFERIDEGSRKKPNVPLDWKVHTPTQSVAHHTPVIHQRPLSAQRFMRPLTASPFLGRSQRTSSQQKPDTPEPSPIHEEATPPPFPQPDNPPPEQDSVEAKQTAPVHPTANQRRFNIAKFRSRPTSAFVAPLRKPAVIYLAGQPNVVASGQ</sequence>
<proteinExistence type="predicted"/>
<dbReference type="InterPro" id="IPR011009">
    <property type="entry name" value="Kinase-like_dom_sf"/>
</dbReference>
<feature type="compositionally biased region" description="Polar residues" evidence="9">
    <location>
        <begin position="514"/>
        <end position="538"/>
    </location>
</feature>
<comment type="caution">
    <text evidence="11">The sequence shown here is derived from an EMBL/GenBank/DDBJ whole genome shotgun (WGS) entry which is preliminary data.</text>
</comment>
<evidence type="ECO:0000256" key="4">
    <source>
        <dbReference type="ARBA" id="ARBA00022741"/>
    </source>
</evidence>